<dbReference type="InterPro" id="IPR039536">
    <property type="entry name" value="TetR_C_Proteobacteria"/>
</dbReference>
<name>A0A844Z287_9SPHN</name>
<dbReference type="SUPFAM" id="SSF46689">
    <property type="entry name" value="Homeodomain-like"/>
    <property type="match status" value="1"/>
</dbReference>
<dbReference type="PROSITE" id="PS50977">
    <property type="entry name" value="HTH_TETR_2"/>
    <property type="match status" value="1"/>
</dbReference>
<dbReference type="InterPro" id="IPR050109">
    <property type="entry name" value="HTH-type_TetR-like_transc_reg"/>
</dbReference>
<evidence type="ECO:0000313" key="6">
    <source>
        <dbReference type="EMBL" id="MXO73270.1"/>
    </source>
</evidence>
<dbReference type="Gene3D" id="1.10.357.10">
    <property type="entry name" value="Tetracycline Repressor, domain 2"/>
    <property type="match status" value="1"/>
</dbReference>
<dbReference type="GO" id="GO:0003700">
    <property type="term" value="F:DNA-binding transcription factor activity"/>
    <property type="evidence" value="ECO:0007669"/>
    <property type="project" value="TreeGrafter"/>
</dbReference>
<proteinExistence type="predicted"/>
<keyword evidence="3" id="KW-0804">Transcription</keyword>
<evidence type="ECO:0000256" key="3">
    <source>
        <dbReference type="ARBA" id="ARBA00023163"/>
    </source>
</evidence>
<gene>
    <name evidence="6" type="ORF">GRI99_16700</name>
</gene>
<feature type="domain" description="HTH tetR-type" evidence="5">
    <location>
        <begin position="24"/>
        <end position="84"/>
    </location>
</feature>
<dbReference type="AlphaFoldDB" id="A0A844Z287"/>
<comment type="caution">
    <text evidence="6">The sequence shown here is derived from an EMBL/GenBank/DDBJ whole genome shotgun (WGS) entry which is preliminary data.</text>
</comment>
<evidence type="ECO:0000259" key="5">
    <source>
        <dbReference type="PROSITE" id="PS50977"/>
    </source>
</evidence>
<dbReference type="PRINTS" id="PR00455">
    <property type="entry name" value="HTHTETR"/>
</dbReference>
<dbReference type="Proteomes" id="UP000466966">
    <property type="component" value="Unassembled WGS sequence"/>
</dbReference>
<protein>
    <submittedName>
        <fullName evidence="6">TetR family transcriptional regulator</fullName>
    </submittedName>
</protein>
<dbReference type="Pfam" id="PF00440">
    <property type="entry name" value="TetR_N"/>
    <property type="match status" value="1"/>
</dbReference>
<dbReference type="SUPFAM" id="SSF48498">
    <property type="entry name" value="Tetracyclin repressor-like, C-terminal domain"/>
    <property type="match status" value="1"/>
</dbReference>
<organism evidence="6 7">
    <name type="scientific">Alteraurantiacibacter buctensis</name>
    <dbReference type="NCBI Taxonomy" id="1503981"/>
    <lineage>
        <taxon>Bacteria</taxon>
        <taxon>Pseudomonadati</taxon>
        <taxon>Pseudomonadota</taxon>
        <taxon>Alphaproteobacteria</taxon>
        <taxon>Sphingomonadales</taxon>
        <taxon>Erythrobacteraceae</taxon>
        <taxon>Alteraurantiacibacter</taxon>
    </lineage>
</organism>
<reference evidence="6 7" key="1">
    <citation type="submission" date="2019-12" db="EMBL/GenBank/DDBJ databases">
        <title>Genomic-based taxomic classification of the family Erythrobacteraceae.</title>
        <authorList>
            <person name="Xu L."/>
        </authorList>
    </citation>
    <scope>NUCLEOTIDE SEQUENCE [LARGE SCALE GENOMIC DNA]</scope>
    <source>
        <strain evidence="6 7">M0322</strain>
    </source>
</reference>
<dbReference type="GO" id="GO:0000976">
    <property type="term" value="F:transcription cis-regulatory region binding"/>
    <property type="evidence" value="ECO:0007669"/>
    <property type="project" value="TreeGrafter"/>
</dbReference>
<sequence>MILPSIMLMGECSTDAAVLPGVSEERRRAMLAVARALFLEQGYARTSMSAVAARIGGSKTTLWTYFPSKEALFLAVASDLIEEYAGHIAAQLVFDGPLDKCLQRFGRNLLTALTSPPITALMRVVTAEAKAIPGLGIRFHEQGLAHGWQRMASFLTEAQARGLVRADADCFRAAQHLIGMFQSGSYQRHLMSDSGSPGAQTIEADVDAAVDAFCRAYGTQAAA</sequence>
<dbReference type="InterPro" id="IPR009057">
    <property type="entry name" value="Homeodomain-like_sf"/>
</dbReference>
<accession>A0A844Z287</accession>
<keyword evidence="1" id="KW-0805">Transcription regulation</keyword>
<dbReference type="FunFam" id="1.10.10.60:FF:000141">
    <property type="entry name" value="TetR family transcriptional regulator"/>
    <property type="match status" value="1"/>
</dbReference>
<evidence type="ECO:0000256" key="1">
    <source>
        <dbReference type="ARBA" id="ARBA00023015"/>
    </source>
</evidence>
<evidence type="ECO:0000313" key="7">
    <source>
        <dbReference type="Proteomes" id="UP000466966"/>
    </source>
</evidence>
<keyword evidence="2 4" id="KW-0238">DNA-binding</keyword>
<dbReference type="PANTHER" id="PTHR30055">
    <property type="entry name" value="HTH-TYPE TRANSCRIPTIONAL REGULATOR RUTR"/>
    <property type="match status" value="1"/>
</dbReference>
<dbReference type="EMBL" id="WTYV01000008">
    <property type="protein sequence ID" value="MXO73270.1"/>
    <property type="molecule type" value="Genomic_DNA"/>
</dbReference>
<evidence type="ECO:0000256" key="4">
    <source>
        <dbReference type="PROSITE-ProRule" id="PRU00335"/>
    </source>
</evidence>
<dbReference type="Pfam" id="PF14246">
    <property type="entry name" value="TetR_C_7"/>
    <property type="match status" value="1"/>
</dbReference>
<dbReference type="InterPro" id="IPR001647">
    <property type="entry name" value="HTH_TetR"/>
</dbReference>
<dbReference type="InterPro" id="IPR036271">
    <property type="entry name" value="Tet_transcr_reg_TetR-rel_C_sf"/>
</dbReference>
<evidence type="ECO:0000256" key="2">
    <source>
        <dbReference type="ARBA" id="ARBA00023125"/>
    </source>
</evidence>
<dbReference type="PANTHER" id="PTHR30055:SF119">
    <property type="entry name" value="NALC"/>
    <property type="match status" value="1"/>
</dbReference>
<feature type="DNA-binding region" description="H-T-H motif" evidence="4">
    <location>
        <begin position="47"/>
        <end position="66"/>
    </location>
</feature>
<keyword evidence="7" id="KW-1185">Reference proteome</keyword>